<dbReference type="PANTHER" id="PTHR13271:SF76">
    <property type="entry name" value="SET DOMAIN-CONTAINING PROTEIN 8"/>
    <property type="match status" value="1"/>
</dbReference>
<evidence type="ECO:0000313" key="2">
    <source>
        <dbReference type="EMBL" id="KAL0637942.1"/>
    </source>
</evidence>
<dbReference type="Gene3D" id="3.90.1410.10">
    <property type="entry name" value="set domain protein methyltransferase, domain 1"/>
    <property type="match status" value="1"/>
</dbReference>
<dbReference type="InterPro" id="IPR046341">
    <property type="entry name" value="SET_dom_sf"/>
</dbReference>
<keyword evidence="3" id="KW-1185">Reference proteome</keyword>
<comment type="caution">
    <text evidence="2">The sequence shown here is derived from an EMBL/GenBank/DDBJ whole genome shotgun (WGS) entry which is preliminary data.</text>
</comment>
<evidence type="ECO:0000256" key="1">
    <source>
        <dbReference type="SAM" id="MobiDB-lite"/>
    </source>
</evidence>
<accession>A0ABR3GPU7</accession>
<reference evidence="2 3" key="1">
    <citation type="submission" date="2024-02" db="EMBL/GenBank/DDBJ databases">
        <title>Discinaceae phylogenomics.</title>
        <authorList>
            <person name="Dirks A.C."/>
            <person name="James T.Y."/>
        </authorList>
    </citation>
    <scope>NUCLEOTIDE SEQUENCE [LARGE SCALE GENOMIC DNA]</scope>
    <source>
        <strain evidence="2 3">ACD0624</strain>
    </source>
</reference>
<proteinExistence type="predicted"/>
<dbReference type="PANTHER" id="PTHR13271">
    <property type="entry name" value="UNCHARACTERIZED PUTATIVE METHYLTRANSFERASE"/>
    <property type="match status" value="1"/>
</dbReference>
<sequence length="489" mass="54239">MQIPHHPTTSLPAFAHLSNIRLNGLSLHTTSTAGTGLQFTSRDHDASRPLLTVGRDLVVCAATVEEYAKSDPHLAEVLRAVGEFAMTPRGAIMLFLVVTWGVAAGLGVGQRTGWCEYVKFLPSHVSVPTTWTDAERKLLEGTSLQMAVKAKLQTLSQEFEHLQSSTSHIKWCADLWWADQTLTLADWTHLDSLFRSRVLQFPRFGISLAPLLDFANHADDATAYYSIDSNRDVVLLLAQGASKSKPQLRDGEEVTINYGIEKSAAELVFSYGFLPRSRTAALWLALDLKCPPDDPLAPAKEAVFRSTPILRLIDLGAQIMWTGPFVWLMCINEEDGLSFRVLQATDGTRQLKVVWDGEEMDDVGRLEGMLEESGLWEVYQLRALMLVQERVRVQLGELVRVGGELEGEGGGEGGGPREVAERLRVLERALMEKIVVLLEDQKEKLLETEVVREYLRRAGGDSSEEGRIEVEVGGNKIDDDNDDDDDDLS</sequence>
<protein>
    <recommendedName>
        <fullName evidence="4">SET domain-containing protein</fullName>
    </recommendedName>
</protein>
<organism evidence="2 3">
    <name type="scientific">Discina gigas</name>
    <dbReference type="NCBI Taxonomy" id="1032678"/>
    <lineage>
        <taxon>Eukaryota</taxon>
        <taxon>Fungi</taxon>
        <taxon>Dikarya</taxon>
        <taxon>Ascomycota</taxon>
        <taxon>Pezizomycotina</taxon>
        <taxon>Pezizomycetes</taxon>
        <taxon>Pezizales</taxon>
        <taxon>Discinaceae</taxon>
        <taxon>Discina</taxon>
    </lineage>
</organism>
<gene>
    <name evidence="2" type="ORF">Q9L58_003020</name>
</gene>
<name>A0ABR3GPU7_9PEZI</name>
<dbReference type="SUPFAM" id="SSF82199">
    <property type="entry name" value="SET domain"/>
    <property type="match status" value="1"/>
</dbReference>
<evidence type="ECO:0008006" key="4">
    <source>
        <dbReference type="Google" id="ProtNLM"/>
    </source>
</evidence>
<dbReference type="InterPro" id="IPR050600">
    <property type="entry name" value="SETD3_SETD6_MTase"/>
</dbReference>
<feature type="region of interest" description="Disordered" evidence="1">
    <location>
        <begin position="459"/>
        <end position="489"/>
    </location>
</feature>
<dbReference type="Proteomes" id="UP001447188">
    <property type="component" value="Unassembled WGS sequence"/>
</dbReference>
<feature type="compositionally biased region" description="Basic and acidic residues" evidence="1">
    <location>
        <begin position="459"/>
        <end position="470"/>
    </location>
</feature>
<dbReference type="CDD" id="cd10527">
    <property type="entry name" value="SET_LSMT"/>
    <property type="match status" value="1"/>
</dbReference>
<feature type="compositionally biased region" description="Acidic residues" evidence="1">
    <location>
        <begin position="479"/>
        <end position="489"/>
    </location>
</feature>
<dbReference type="EMBL" id="JBBBZM010000028">
    <property type="protein sequence ID" value="KAL0637942.1"/>
    <property type="molecule type" value="Genomic_DNA"/>
</dbReference>
<evidence type="ECO:0000313" key="3">
    <source>
        <dbReference type="Proteomes" id="UP001447188"/>
    </source>
</evidence>